<gene>
    <name evidence="1" type="ORF">SAMN05421818_10927</name>
</gene>
<evidence type="ECO:0000313" key="1">
    <source>
        <dbReference type="EMBL" id="SDH64164.1"/>
    </source>
</evidence>
<sequence>MQRKKNIARILLMVAFMFTIVFQFVHSYEHIFSSSTYEKEHSSHAHFHEKRSDNGHTFQLKEHHGQLEKCFACDVIITPYIQANIMEVDFVNFELSQKVQDLAILEFTPLSHVYYSLRAPPANV</sequence>
<proteinExistence type="predicted"/>
<protein>
    <submittedName>
        <fullName evidence="1">Putative GTP pyrophosphokinase</fullName>
    </submittedName>
</protein>
<name>A0A1G8E2Q8_9FLAO</name>
<dbReference type="Proteomes" id="UP000243588">
    <property type="component" value="Unassembled WGS sequence"/>
</dbReference>
<dbReference type="STRING" id="702745.SAMN05421818_10927"/>
<accession>A0A1G8E2Q8</accession>
<dbReference type="AlphaFoldDB" id="A0A1G8E2Q8"/>
<organism evidence="1 2">
    <name type="scientific">Myroides phaeus</name>
    <dbReference type="NCBI Taxonomy" id="702745"/>
    <lineage>
        <taxon>Bacteria</taxon>
        <taxon>Pseudomonadati</taxon>
        <taxon>Bacteroidota</taxon>
        <taxon>Flavobacteriia</taxon>
        <taxon>Flavobacteriales</taxon>
        <taxon>Flavobacteriaceae</taxon>
        <taxon>Myroides</taxon>
    </lineage>
</organism>
<keyword evidence="1" id="KW-0808">Transferase</keyword>
<reference evidence="2" key="1">
    <citation type="submission" date="2016-10" db="EMBL/GenBank/DDBJ databases">
        <authorList>
            <person name="Varghese N."/>
            <person name="Submissions S."/>
        </authorList>
    </citation>
    <scope>NUCLEOTIDE SEQUENCE [LARGE SCALE GENOMIC DNA]</scope>
    <source>
        <strain evidence="2">DSM 23313</strain>
    </source>
</reference>
<dbReference type="RefSeq" id="WP_090407764.1">
    <property type="nucleotide sequence ID" value="NZ_FNDQ01000009.1"/>
</dbReference>
<dbReference type="EMBL" id="FNDQ01000009">
    <property type="protein sequence ID" value="SDH64164.1"/>
    <property type="molecule type" value="Genomic_DNA"/>
</dbReference>
<evidence type="ECO:0000313" key="2">
    <source>
        <dbReference type="Proteomes" id="UP000243588"/>
    </source>
</evidence>
<keyword evidence="2" id="KW-1185">Reference proteome</keyword>
<keyword evidence="1" id="KW-0418">Kinase</keyword>
<dbReference type="GO" id="GO:0016301">
    <property type="term" value="F:kinase activity"/>
    <property type="evidence" value="ECO:0007669"/>
    <property type="project" value="UniProtKB-KW"/>
</dbReference>